<dbReference type="InterPro" id="IPR015889">
    <property type="entry name" value="Intradiol_dOase_core"/>
</dbReference>
<dbReference type="GO" id="GO:0005506">
    <property type="term" value="F:iron ion binding"/>
    <property type="evidence" value="ECO:0007669"/>
    <property type="project" value="InterPro"/>
</dbReference>
<dbReference type="RefSeq" id="WP_187731350.1">
    <property type="nucleotide sequence ID" value="NZ_CP060784.1"/>
</dbReference>
<organism evidence="1 2">
    <name type="scientific">Hymenobacter qilianensis</name>
    <dbReference type="NCBI Taxonomy" id="1385715"/>
    <lineage>
        <taxon>Bacteria</taxon>
        <taxon>Pseudomonadati</taxon>
        <taxon>Bacteroidota</taxon>
        <taxon>Cytophagia</taxon>
        <taxon>Cytophagales</taxon>
        <taxon>Hymenobacteraceae</taxon>
        <taxon>Hymenobacter</taxon>
    </lineage>
</organism>
<accession>A0A7H0GRY6</accession>
<dbReference type="Proteomes" id="UP000516093">
    <property type="component" value="Chromosome"/>
</dbReference>
<name>A0A7H0GRY6_9BACT</name>
<dbReference type="KEGG" id="hqi:H9L05_13100"/>
<keyword evidence="2" id="KW-1185">Reference proteome</keyword>
<evidence type="ECO:0000313" key="1">
    <source>
        <dbReference type="EMBL" id="QNP51052.1"/>
    </source>
</evidence>
<dbReference type="InterPro" id="IPR019613">
    <property type="entry name" value="DUF4198"/>
</dbReference>
<dbReference type="Pfam" id="PF10670">
    <property type="entry name" value="DUF4198"/>
    <property type="match status" value="1"/>
</dbReference>
<dbReference type="AlphaFoldDB" id="A0A7H0GRY6"/>
<dbReference type="EMBL" id="CP060784">
    <property type="protein sequence ID" value="QNP51052.1"/>
    <property type="molecule type" value="Genomic_DNA"/>
</dbReference>
<dbReference type="SUPFAM" id="SSF49482">
    <property type="entry name" value="Aromatic compound dioxygenase"/>
    <property type="match status" value="1"/>
</dbReference>
<evidence type="ECO:0000313" key="2">
    <source>
        <dbReference type="Proteomes" id="UP000516093"/>
    </source>
</evidence>
<proteinExistence type="predicted"/>
<sequence length="277" mass="30461">MLLPLLAWSVAGLAGEFWLLPPRFFVLAGSQQNLHLFKGDNFVGERWAGKSARLASLYHYTATDSVDLTAAATSADTLQTAITFPTPGMHLLALTTTNSFVELADDKFTAYLQEAGLDNTIALRRQRGETTKPGRELYRRCAKTLLVAGPITTYDSTFARASGQALELIPEQNPYALKTGAALTVRVLYEGKPLRRALVQVWQRGAPDQTITRRTKLYTNQSGRVLFHLSAPGSYMLSAVHMVPTTDRKTADWQSTWATLTFGFAPRSAFNTLGIST</sequence>
<gene>
    <name evidence="1" type="ORF">H9L05_13100</name>
</gene>
<reference evidence="1 2" key="1">
    <citation type="submission" date="2020-08" db="EMBL/GenBank/DDBJ databases">
        <title>Genome sequence of Hymenobacter qilianensis JCM 19763T.</title>
        <authorList>
            <person name="Hyun D.-W."/>
            <person name="Bae J.-W."/>
        </authorList>
    </citation>
    <scope>NUCLEOTIDE SEQUENCE [LARGE SCALE GENOMIC DNA]</scope>
    <source>
        <strain evidence="1 2">JCM 19763</strain>
    </source>
</reference>
<dbReference type="GO" id="GO:0016702">
    <property type="term" value="F:oxidoreductase activity, acting on single donors with incorporation of molecular oxygen, incorporation of two atoms of oxygen"/>
    <property type="evidence" value="ECO:0007669"/>
    <property type="project" value="InterPro"/>
</dbReference>
<protein>
    <submittedName>
        <fullName evidence="1">DUF4198 domain-containing protein</fullName>
    </submittedName>
</protein>